<name>A0A2R6NI65_9APHY</name>
<keyword evidence="2" id="KW-1185">Reference proteome</keyword>
<evidence type="ECO:0000313" key="1">
    <source>
        <dbReference type="EMBL" id="PSR71662.1"/>
    </source>
</evidence>
<dbReference type="AlphaFoldDB" id="A0A2R6NI65"/>
<proteinExistence type="predicted"/>
<gene>
    <name evidence="1" type="ORF">PHLCEN_2v12515</name>
</gene>
<sequence length="85" mass="9640">MERGEHGVEVGLRRVEAVACWAAIAELSKLRPKTRHFWPITKRPQSAPQEAQLRPLSPYNVNLAALLLLAVPDMRLTLFFLAHIE</sequence>
<organism evidence="1 2">
    <name type="scientific">Hermanssonia centrifuga</name>
    <dbReference type="NCBI Taxonomy" id="98765"/>
    <lineage>
        <taxon>Eukaryota</taxon>
        <taxon>Fungi</taxon>
        <taxon>Dikarya</taxon>
        <taxon>Basidiomycota</taxon>
        <taxon>Agaricomycotina</taxon>
        <taxon>Agaricomycetes</taxon>
        <taxon>Polyporales</taxon>
        <taxon>Meruliaceae</taxon>
        <taxon>Hermanssonia</taxon>
    </lineage>
</organism>
<reference evidence="1 2" key="1">
    <citation type="submission" date="2018-02" db="EMBL/GenBank/DDBJ databases">
        <title>Genome sequence of the basidiomycete white-rot fungus Phlebia centrifuga.</title>
        <authorList>
            <person name="Granchi Z."/>
            <person name="Peng M."/>
            <person name="de Vries R.P."/>
            <person name="Hilden K."/>
            <person name="Makela M.R."/>
            <person name="Grigoriev I."/>
            <person name="Riley R."/>
        </authorList>
    </citation>
    <scope>NUCLEOTIDE SEQUENCE [LARGE SCALE GENOMIC DNA]</scope>
    <source>
        <strain evidence="1 2">FBCC195</strain>
    </source>
</reference>
<comment type="caution">
    <text evidence="1">The sequence shown here is derived from an EMBL/GenBank/DDBJ whole genome shotgun (WGS) entry which is preliminary data.</text>
</comment>
<evidence type="ECO:0000313" key="2">
    <source>
        <dbReference type="Proteomes" id="UP000186601"/>
    </source>
</evidence>
<dbReference type="EMBL" id="MLYV02001259">
    <property type="protein sequence ID" value="PSR71662.1"/>
    <property type="molecule type" value="Genomic_DNA"/>
</dbReference>
<dbReference type="Proteomes" id="UP000186601">
    <property type="component" value="Unassembled WGS sequence"/>
</dbReference>
<accession>A0A2R6NI65</accession>
<protein>
    <submittedName>
        <fullName evidence="1">Uncharacterized protein</fullName>
    </submittedName>
</protein>